<dbReference type="RefSeq" id="WP_264843510.1">
    <property type="nucleotide sequence ID" value="NZ_AP025628.1"/>
</dbReference>
<reference evidence="1" key="1">
    <citation type="submission" date="2022-03" db="EMBL/GenBank/DDBJ databases">
        <title>Complete genome sequence of Caldinitratiruptor microaerophilus.</title>
        <authorList>
            <person name="Mukaiyama R."/>
            <person name="Nishiyama T."/>
            <person name="Ueda K."/>
        </authorList>
    </citation>
    <scope>NUCLEOTIDE SEQUENCE</scope>
    <source>
        <strain evidence="1">JCM 16183</strain>
    </source>
</reference>
<dbReference type="AlphaFoldDB" id="A0AA35G6U1"/>
<accession>A0AA35G6U1</accession>
<dbReference type="EMBL" id="AP025628">
    <property type="protein sequence ID" value="BDG59376.1"/>
    <property type="molecule type" value="Genomic_DNA"/>
</dbReference>
<gene>
    <name evidence="1" type="ORF">caldi_04660</name>
</gene>
<dbReference type="KEGG" id="cmic:caldi_04660"/>
<dbReference type="Proteomes" id="UP001163687">
    <property type="component" value="Chromosome"/>
</dbReference>
<evidence type="ECO:0000313" key="2">
    <source>
        <dbReference type="Proteomes" id="UP001163687"/>
    </source>
</evidence>
<evidence type="ECO:0000313" key="1">
    <source>
        <dbReference type="EMBL" id="BDG59376.1"/>
    </source>
</evidence>
<protein>
    <submittedName>
        <fullName evidence="1">Uncharacterized protein</fullName>
    </submittedName>
</protein>
<keyword evidence="2" id="KW-1185">Reference proteome</keyword>
<organism evidence="1 2">
    <name type="scientific">Caldinitratiruptor microaerophilus</name>
    <dbReference type="NCBI Taxonomy" id="671077"/>
    <lineage>
        <taxon>Bacteria</taxon>
        <taxon>Bacillati</taxon>
        <taxon>Bacillota</taxon>
        <taxon>Clostridia</taxon>
        <taxon>Eubacteriales</taxon>
        <taxon>Symbiobacteriaceae</taxon>
        <taxon>Caldinitratiruptor</taxon>
    </lineage>
</organism>
<name>A0AA35G6U1_9FIRM</name>
<sequence length="169" mass="18430">MRGRFWFGFAAGWLAALLLVAALVYRLSARGLVLTVDAASVGARVEGEVRAEVEHELPAAIQRARRELPGYVAARVTERLAGGRVQLGAVEIEVPPGLRREIERRLTAELTAAGDELLARVDVRAVAAQAGRVARRLVEERLLGDLQGYRLVLRPVPWLAVPVTVRARA</sequence>
<proteinExistence type="predicted"/>